<accession>A0ABQ0E1X9</accession>
<dbReference type="EMBL" id="BAAFSF010000001">
    <property type="protein sequence ID" value="GAB1251681.1"/>
    <property type="molecule type" value="Genomic_DNA"/>
</dbReference>
<dbReference type="InterPro" id="IPR032627">
    <property type="entry name" value="DUF4876"/>
</dbReference>
<gene>
    <name evidence="2" type="ORF">Tsumi_07850</name>
</gene>
<proteinExistence type="predicted"/>
<dbReference type="Pfam" id="PF16215">
    <property type="entry name" value="DUF4876"/>
    <property type="match status" value="1"/>
</dbReference>
<evidence type="ECO:0000313" key="3">
    <source>
        <dbReference type="Proteomes" id="UP001628220"/>
    </source>
</evidence>
<feature type="region of interest" description="Disordered" evidence="1">
    <location>
        <begin position="337"/>
        <end position="360"/>
    </location>
</feature>
<name>A0ABQ0E1X9_9PORP</name>
<protein>
    <submittedName>
        <fullName evidence="2">DUF4876 domain-containing protein</fullName>
    </submittedName>
</protein>
<keyword evidence="3" id="KW-1185">Reference proteome</keyword>
<evidence type="ECO:0000256" key="1">
    <source>
        <dbReference type="SAM" id="MobiDB-lite"/>
    </source>
</evidence>
<dbReference type="Proteomes" id="UP001628220">
    <property type="component" value="Unassembled WGS sequence"/>
</dbReference>
<organism evidence="2 3">
    <name type="scientific">Porphyromonas miyakawae</name>
    <dbReference type="NCBI Taxonomy" id="3137470"/>
    <lineage>
        <taxon>Bacteria</taxon>
        <taxon>Pseudomonadati</taxon>
        <taxon>Bacteroidota</taxon>
        <taxon>Bacteroidia</taxon>
        <taxon>Bacteroidales</taxon>
        <taxon>Porphyromonadaceae</taxon>
        <taxon>Porphyromonas</taxon>
    </lineage>
</organism>
<evidence type="ECO:0000313" key="2">
    <source>
        <dbReference type="EMBL" id="GAB1251681.1"/>
    </source>
</evidence>
<sequence>MEFSEKVDPETLTLTVTDMRTLKETKQDVDKKSLSAEIMLDAGTYNFSVSGETADKRAIIGKKESVVVKEAMSLTLPLRLGEPPVTDEACHLIFGDIFFNGETNSQMMHPDQYFMVVNNGDKIEYLDGLCYGLTAHGNPQPETPWSKFLMEKNELPLSCIYQIPGNGKDYPLEPGKYVIIAATAINHHTEDQPNSVDLSGADFELVFPDAELPNGYKVTDTDNPDVPNLNIIVDAFSGTAIAHPRGFWPPCLFKIKGDVKTFLQQHIMQVKDKNGKLHNFYTIPTDMILDGVETGCEGQFKTRALPVTVDQGNFFVTGCHRQQLAHRKTEMRNGRTHWIDTNNSTNDYERVKGQNAYPKK</sequence>
<comment type="caution">
    <text evidence="2">The sequence shown here is derived from an EMBL/GenBank/DDBJ whole genome shotgun (WGS) entry which is preliminary data.</text>
</comment>
<reference evidence="2 3" key="1">
    <citation type="journal article" date="2025" name="Int. J. Syst. Evol. Microbiol.">
        <title>Desulfovibrio falkowii sp. nov., Porphyromonas miyakawae sp. nov., Mediterraneibacter flintii sp. nov. and Owariibacterium komagatae gen. nov., sp. nov., isolated from human faeces.</title>
        <authorList>
            <person name="Hamaguchi T."/>
            <person name="Ohara M."/>
            <person name="Hisatomi A."/>
            <person name="Sekiguchi K."/>
            <person name="Takeda J.I."/>
            <person name="Ueyama J."/>
            <person name="Ito M."/>
            <person name="Nishiwaki H."/>
            <person name="Ogi T."/>
            <person name="Hirayama M."/>
            <person name="Ohkuma M."/>
            <person name="Sakamoto M."/>
            <person name="Ohno K."/>
        </authorList>
    </citation>
    <scope>NUCLEOTIDE SEQUENCE [LARGE SCALE GENOMIC DNA]</scope>
    <source>
        <strain evidence="2 3">13CB11C</strain>
    </source>
</reference>